<dbReference type="InterPro" id="IPR009100">
    <property type="entry name" value="AcylCoA_DH/oxidase_NM_dom_sf"/>
</dbReference>
<evidence type="ECO:0000256" key="3">
    <source>
        <dbReference type="ARBA" id="ARBA00022630"/>
    </source>
</evidence>
<evidence type="ECO:0000259" key="8">
    <source>
        <dbReference type="Pfam" id="PF18158"/>
    </source>
</evidence>
<accession>A0A2T8HQL2</accession>
<dbReference type="Gene3D" id="2.40.110.20">
    <property type="match status" value="1"/>
</dbReference>
<dbReference type="OrthoDB" id="9771038at2"/>
<evidence type="ECO:0000256" key="2">
    <source>
        <dbReference type="ARBA" id="ARBA00009347"/>
    </source>
</evidence>
<dbReference type="PANTHER" id="PTHR42707">
    <property type="entry name" value="ACYL-COA DEHYDROGENASE"/>
    <property type="match status" value="1"/>
</dbReference>
<evidence type="ECO:0000256" key="5">
    <source>
        <dbReference type="RuleBase" id="RU362125"/>
    </source>
</evidence>
<dbReference type="SUPFAM" id="SSF56645">
    <property type="entry name" value="Acyl-CoA dehydrogenase NM domain-like"/>
    <property type="match status" value="1"/>
</dbReference>
<feature type="domain" description="Acyl-CoA dehydrogenase/oxidase C-terminal" evidence="6">
    <location>
        <begin position="296"/>
        <end position="451"/>
    </location>
</feature>
<dbReference type="SUPFAM" id="SSF47203">
    <property type="entry name" value="Acyl-CoA dehydrogenase C-terminal domain-like"/>
    <property type="match status" value="1"/>
</dbReference>
<dbReference type="PROSITE" id="PS00073">
    <property type="entry name" value="ACYL_COA_DH_2"/>
    <property type="match status" value="1"/>
</dbReference>
<name>A0A2T8HQL2_9RHOB</name>
<gene>
    <name evidence="9" type="ORF">DDE20_15635</name>
</gene>
<feature type="domain" description="Acyl-CoA oxidase/dehydrogenase middle" evidence="7">
    <location>
        <begin position="187"/>
        <end position="286"/>
    </location>
</feature>
<dbReference type="InterPro" id="IPR006089">
    <property type="entry name" value="Acyl-CoA_DH_CS"/>
</dbReference>
<dbReference type="EMBL" id="QDKM01000009">
    <property type="protein sequence ID" value="PVH27738.1"/>
    <property type="molecule type" value="Genomic_DNA"/>
</dbReference>
<comment type="similarity">
    <text evidence="2 5">Belongs to the acyl-CoA dehydrogenase family.</text>
</comment>
<keyword evidence="4 5" id="KW-0274">FAD</keyword>
<evidence type="ECO:0000313" key="9">
    <source>
        <dbReference type="EMBL" id="PVH27738.1"/>
    </source>
</evidence>
<feature type="domain" description="Adaptive response protein AidB N-terminal" evidence="8">
    <location>
        <begin position="17"/>
        <end position="171"/>
    </location>
</feature>
<sequence>MTPRDPIAQLPTHEVLNTPPHMGDQDLWAGDRALRHWAAQSGAGAHSAHMAEAGRAFGRDETFEKATQANRYDPELRAFDRYGMRLNAVEFHPAYHGLMALAVANMAHNFAWHHEGNAGHVGQSLLTYMFAQPEGGVLCPMAMTYSVPPSLRFTPALEAEWMPRILSTDYDRRDIPAPEKSGALMGMFMTEKQGGSDVRANSTMARPEGAATGNGAAYLLTGHKFFCSAPMCDAFLVLANTEGCGLSCFLVPRWRPDGTRNALYLQRLKDKLGNRSNASSEMEFLDTYGTMVGDEGRGVRTIIEMVNGNRLFCAMGSAGIMRQALVQALHHCAHRSAFQKRLIAQPLMQNVLADMAVEVEGALALGLRVAQAMDNAMSDPAEAALARIGTAVAKYWNCKRCPVLVAEALECHGGPGYIEESIMPRLYREAPLNSIWEGSGNVMGLDVLRAMAREPEGIAAYMAEVELARGLHPQLDRAIGELKDELGDRAGLEGRMRSVTELLALCLQGALLLRFGDSAVAEAFCASRLGARYRGAFGTLPKGCDLEVIIARAMPG</sequence>
<evidence type="ECO:0000259" key="7">
    <source>
        <dbReference type="Pfam" id="PF02770"/>
    </source>
</evidence>
<dbReference type="RefSeq" id="WP_116559465.1">
    <property type="nucleotide sequence ID" value="NZ_QDKM01000009.1"/>
</dbReference>
<dbReference type="InterPro" id="IPR009075">
    <property type="entry name" value="AcylCo_DH/oxidase_C"/>
</dbReference>
<dbReference type="GO" id="GO:0003995">
    <property type="term" value="F:acyl-CoA dehydrogenase activity"/>
    <property type="evidence" value="ECO:0007669"/>
    <property type="project" value="InterPro"/>
</dbReference>
<dbReference type="Pfam" id="PF02770">
    <property type="entry name" value="Acyl-CoA_dh_M"/>
    <property type="match status" value="1"/>
</dbReference>
<evidence type="ECO:0000313" key="10">
    <source>
        <dbReference type="Proteomes" id="UP000245911"/>
    </source>
</evidence>
<dbReference type="Gene3D" id="1.20.140.10">
    <property type="entry name" value="Butyryl-CoA Dehydrogenase, subunit A, domain 3"/>
    <property type="match status" value="1"/>
</dbReference>
<dbReference type="Gene3D" id="6.10.250.600">
    <property type="match status" value="1"/>
</dbReference>
<comment type="caution">
    <text evidence="9">The sequence shown here is derived from an EMBL/GenBank/DDBJ whole genome shotgun (WGS) entry which is preliminary data.</text>
</comment>
<dbReference type="InterPro" id="IPR006091">
    <property type="entry name" value="Acyl-CoA_Oxase/DH_mid-dom"/>
</dbReference>
<reference evidence="9 10" key="1">
    <citation type="submission" date="2018-04" db="EMBL/GenBank/DDBJ databases">
        <title>Pararhodobacter oceanense sp. nov., isolated from marine intertidal sediment.</title>
        <authorList>
            <person name="Wang X.-L."/>
            <person name="Du Z.-J."/>
        </authorList>
    </citation>
    <scope>NUCLEOTIDE SEQUENCE [LARGE SCALE GENOMIC DNA]</scope>
    <source>
        <strain evidence="9 10">AM505</strain>
    </source>
</reference>
<evidence type="ECO:0000259" key="6">
    <source>
        <dbReference type="Pfam" id="PF00441"/>
    </source>
</evidence>
<dbReference type="Pfam" id="PF00441">
    <property type="entry name" value="Acyl-CoA_dh_1"/>
    <property type="match status" value="1"/>
</dbReference>
<evidence type="ECO:0000256" key="1">
    <source>
        <dbReference type="ARBA" id="ARBA00001974"/>
    </source>
</evidence>
<dbReference type="InterPro" id="IPR036250">
    <property type="entry name" value="AcylCo_DH-like_C"/>
</dbReference>
<dbReference type="Pfam" id="PF18158">
    <property type="entry name" value="AidB_N"/>
    <property type="match status" value="1"/>
</dbReference>
<dbReference type="Proteomes" id="UP000245911">
    <property type="component" value="Unassembled WGS sequence"/>
</dbReference>
<dbReference type="InterPro" id="IPR052904">
    <property type="entry name" value="Acyl-CoA_dehydrogenase-like"/>
</dbReference>
<comment type="cofactor">
    <cofactor evidence="1 5">
        <name>FAD</name>
        <dbReference type="ChEBI" id="CHEBI:57692"/>
    </cofactor>
</comment>
<organism evidence="9 10">
    <name type="scientific">Pararhodobacter oceanensis</name>
    <dbReference type="NCBI Taxonomy" id="2172121"/>
    <lineage>
        <taxon>Bacteria</taxon>
        <taxon>Pseudomonadati</taxon>
        <taxon>Pseudomonadota</taxon>
        <taxon>Alphaproteobacteria</taxon>
        <taxon>Rhodobacterales</taxon>
        <taxon>Paracoccaceae</taxon>
        <taxon>Pararhodobacter</taxon>
    </lineage>
</organism>
<keyword evidence="10" id="KW-1185">Reference proteome</keyword>
<dbReference type="PANTHER" id="PTHR42707:SF3">
    <property type="entry name" value="ACYL-COA DEHYDROGENASE AIDB-RELATED"/>
    <property type="match status" value="1"/>
</dbReference>
<dbReference type="AlphaFoldDB" id="A0A2T8HQL2"/>
<keyword evidence="5" id="KW-0560">Oxidoreductase</keyword>
<evidence type="ECO:0000256" key="4">
    <source>
        <dbReference type="ARBA" id="ARBA00022827"/>
    </source>
</evidence>
<keyword evidence="3 5" id="KW-0285">Flavoprotein</keyword>
<proteinExistence type="inferred from homology"/>
<dbReference type="InterPro" id="IPR041504">
    <property type="entry name" value="AidB_N"/>
</dbReference>
<protein>
    <submittedName>
        <fullName evidence="9">DNA alkylation response protein</fullName>
    </submittedName>
</protein>